<dbReference type="AlphaFoldDB" id="A0A0H5Q2R6"/>
<reference evidence="1" key="2">
    <citation type="submission" date="2015-07" db="EMBL/GenBank/DDBJ databases">
        <title>Plasmids, circular viruses and viroids from rat gut.</title>
        <authorList>
            <person name="Jorgensen T.J."/>
            <person name="Hansen M.A."/>
            <person name="Xu Z."/>
            <person name="Tabak M.A."/>
            <person name="Sorensen S.J."/>
            <person name="Hansen L.H."/>
        </authorList>
    </citation>
    <scope>NUCLEOTIDE SEQUENCE</scope>
    <source>
        <strain evidence="1">RGFK0971</strain>
    </source>
</reference>
<evidence type="ECO:0000313" key="1">
    <source>
        <dbReference type="EMBL" id="CRY96188.1"/>
    </source>
</evidence>
<protein>
    <submittedName>
        <fullName evidence="1">Uncharacterized protein</fullName>
    </submittedName>
</protein>
<accession>A0A0H5Q2R6</accession>
<reference evidence="1" key="1">
    <citation type="submission" date="2015-06" db="EMBL/GenBank/DDBJ databases">
        <authorList>
            <person name="Joergensen T."/>
        </authorList>
    </citation>
    <scope>NUCLEOTIDE SEQUENCE</scope>
    <source>
        <strain evidence="1">RGFK0971</strain>
    </source>
</reference>
<sequence length="209" mass="21290">MPKPAHVHIVISGTSPAGEVWATGFDTAGEAGNQATLDAAVNAVADGILATGAAHTMFTLVMNAGQSITQVTGYSYAADSSAANLLSSATCILGGSGDAHNPLQTCVVATLRTAVPSRRARGRMYLPCTGMTLGADAFLSSAQTDIIVAGVQQLLGLQGDDVIPVVLSSVGNSSNPITSITADNRTDVQRRRANKQLATHTSTAPYPPA</sequence>
<organism evidence="1">
    <name type="scientific">uncultured prokaryote</name>
    <dbReference type="NCBI Taxonomy" id="198431"/>
    <lineage>
        <taxon>unclassified sequences</taxon>
        <taxon>environmental samples</taxon>
    </lineage>
</organism>
<proteinExistence type="predicted"/>
<name>A0A0H5Q2R6_9ZZZZ</name>
<dbReference type="EMBL" id="LN853568">
    <property type="protein sequence ID" value="CRY96188.1"/>
    <property type="molecule type" value="Genomic_DNA"/>
</dbReference>